<gene>
    <name evidence="7" type="ORF">ACE3NQ_11110</name>
</gene>
<accession>A0ABV5BA53</accession>
<dbReference type="PIRSF" id="PIRSF001123">
    <property type="entry name" value="PepA_GA"/>
    <property type="match status" value="1"/>
</dbReference>
<dbReference type="InterPro" id="IPR008007">
    <property type="entry name" value="Peptidase_M42"/>
</dbReference>
<evidence type="ECO:0000313" key="8">
    <source>
        <dbReference type="Proteomes" id="UP001580407"/>
    </source>
</evidence>
<dbReference type="InterPro" id="IPR023367">
    <property type="entry name" value="Peptidase_M42_dom2"/>
</dbReference>
<evidence type="ECO:0000256" key="3">
    <source>
        <dbReference type="ARBA" id="ARBA00022670"/>
    </source>
</evidence>
<evidence type="ECO:0000256" key="2">
    <source>
        <dbReference type="ARBA" id="ARBA00022438"/>
    </source>
</evidence>
<comment type="similarity">
    <text evidence="1 6">Belongs to the peptidase M42 family.</text>
</comment>
<dbReference type="SUPFAM" id="SSF101821">
    <property type="entry name" value="Aminopeptidase/glucanase lid domain"/>
    <property type="match status" value="1"/>
</dbReference>
<dbReference type="EMBL" id="JBHILM010000010">
    <property type="protein sequence ID" value="MFB5681461.1"/>
    <property type="molecule type" value="Genomic_DNA"/>
</dbReference>
<dbReference type="SUPFAM" id="SSF53187">
    <property type="entry name" value="Zn-dependent exopeptidases"/>
    <property type="match status" value="1"/>
</dbReference>
<keyword evidence="8" id="KW-1185">Reference proteome</keyword>
<dbReference type="RefSeq" id="WP_375525248.1">
    <property type="nucleotide sequence ID" value="NZ_JBHILM010000010.1"/>
</dbReference>
<keyword evidence="4" id="KW-0479">Metal-binding</keyword>
<dbReference type="Proteomes" id="UP001580407">
    <property type="component" value="Unassembled WGS sequence"/>
</dbReference>
<evidence type="ECO:0000256" key="6">
    <source>
        <dbReference type="PIRNR" id="PIRNR001123"/>
    </source>
</evidence>
<evidence type="ECO:0000256" key="1">
    <source>
        <dbReference type="ARBA" id="ARBA00006272"/>
    </source>
</evidence>
<evidence type="ECO:0000313" key="7">
    <source>
        <dbReference type="EMBL" id="MFB5681461.1"/>
    </source>
</evidence>
<keyword evidence="5" id="KW-0378">Hydrolase</keyword>
<keyword evidence="2" id="KW-0031">Aminopeptidase</keyword>
<evidence type="ECO:0000256" key="5">
    <source>
        <dbReference type="ARBA" id="ARBA00022801"/>
    </source>
</evidence>
<reference evidence="7 8" key="1">
    <citation type="submission" date="2024-09" db="EMBL/GenBank/DDBJ databases">
        <authorList>
            <person name="Ruan L."/>
        </authorList>
    </citation>
    <scope>NUCLEOTIDE SEQUENCE [LARGE SCALE GENOMIC DNA]</scope>
    <source>
        <strain evidence="7 8">D33</strain>
    </source>
</reference>
<dbReference type="PANTHER" id="PTHR32481:SF0">
    <property type="entry name" value="AMINOPEPTIDASE YPDE-RELATED"/>
    <property type="match status" value="1"/>
</dbReference>
<dbReference type="PANTHER" id="PTHR32481">
    <property type="entry name" value="AMINOPEPTIDASE"/>
    <property type="match status" value="1"/>
</dbReference>
<dbReference type="Pfam" id="PF05343">
    <property type="entry name" value="Peptidase_M42"/>
    <property type="match status" value="1"/>
</dbReference>
<comment type="caution">
    <text evidence="7">The sequence shown here is derived from an EMBL/GenBank/DDBJ whole genome shotgun (WGS) entry which is preliminary data.</text>
</comment>
<evidence type="ECO:0000256" key="4">
    <source>
        <dbReference type="ARBA" id="ARBA00022723"/>
    </source>
</evidence>
<dbReference type="CDD" id="cd05656">
    <property type="entry name" value="M42_Frv"/>
    <property type="match status" value="1"/>
</dbReference>
<dbReference type="InterPro" id="IPR051464">
    <property type="entry name" value="Peptidase_M42_aminopept"/>
</dbReference>
<name>A0ABV5BA53_9BACL</name>
<dbReference type="Gene3D" id="2.40.30.40">
    <property type="entry name" value="Peptidase M42, domain 2"/>
    <property type="match status" value="1"/>
</dbReference>
<sequence>MDEMTKMMKELTETDGVPGFEGNVKDKMLEYLQPLTEEIVKDRLGSVLGKKTGDAAGPKVLLAGHLDEIGFLVTAITPKGFLRFQQLGGWWPHSVLSQRVKVKTRKGDYIGIVGSKPPHILDKAEREKVVPLKNMYIDIGAKDAEDAKAMGVRPGDWVVPVSEFTTMRNDELWVGKALDNRAGCALAVEVLKRLQNDSHPNIIYAGATVQEEVGLRGAVTVANAVQPDIAFALDVGVAYDTPGNESQHTVSNVGEGPLVLLYDATMIPHAGLRDLVMDTAEELGIPVQVDVMPGGGTDGGKFHISGTGCPTLSVGFPVRYIHSHNGVMSKQDFDQAAALLTAVIKKLDRDKVNELFG</sequence>
<organism evidence="7 8">
    <name type="scientific">Paenibacillus terreus</name>
    <dbReference type="NCBI Taxonomy" id="1387834"/>
    <lineage>
        <taxon>Bacteria</taxon>
        <taxon>Bacillati</taxon>
        <taxon>Bacillota</taxon>
        <taxon>Bacilli</taxon>
        <taxon>Bacillales</taxon>
        <taxon>Paenibacillaceae</taxon>
        <taxon>Paenibacillus</taxon>
    </lineage>
</organism>
<dbReference type="Gene3D" id="3.40.630.10">
    <property type="entry name" value="Zn peptidases"/>
    <property type="match status" value="1"/>
</dbReference>
<protein>
    <submittedName>
        <fullName evidence="7">M42 family metallopeptidase</fullName>
    </submittedName>
</protein>
<keyword evidence="3" id="KW-0645">Protease</keyword>
<proteinExistence type="inferred from homology"/>